<sequence>MRSVFVLAYPAKAGEELPVVFVGTR</sequence>
<feature type="non-terminal residue" evidence="1">
    <location>
        <position position="25"/>
    </location>
</feature>
<protein>
    <submittedName>
        <fullName evidence="1">Uncharacterized protein</fullName>
    </submittedName>
</protein>
<proteinExistence type="predicted"/>
<name>A0A382UMB5_9ZZZZ</name>
<dbReference type="EMBL" id="UINC01145338">
    <property type="protein sequence ID" value="SVD35403.1"/>
    <property type="molecule type" value="Genomic_DNA"/>
</dbReference>
<gene>
    <name evidence="1" type="ORF">METZ01_LOCUS388257</name>
</gene>
<accession>A0A382UMB5</accession>
<organism evidence="1">
    <name type="scientific">marine metagenome</name>
    <dbReference type="NCBI Taxonomy" id="408172"/>
    <lineage>
        <taxon>unclassified sequences</taxon>
        <taxon>metagenomes</taxon>
        <taxon>ecological metagenomes</taxon>
    </lineage>
</organism>
<evidence type="ECO:0000313" key="1">
    <source>
        <dbReference type="EMBL" id="SVD35403.1"/>
    </source>
</evidence>
<reference evidence="1" key="1">
    <citation type="submission" date="2018-05" db="EMBL/GenBank/DDBJ databases">
        <authorList>
            <person name="Lanie J.A."/>
            <person name="Ng W.-L."/>
            <person name="Kazmierczak K.M."/>
            <person name="Andrzejewski T.M."/>
            <person name="Davidsen T.M."/>
            <person name="Wayne K.J."/>
            <person name="Tettelin H."/>
            <person name="Glass J.I."/>
            <person name="Rusch D."/>
            <person name="Podicherti R."/>
            <person name="Tsui H.-C.T."/>
            <person name="Winkler M.E."/>
        </authorList>
    </citation>
    <scope>NUCLEOTIDE SEQUENCE</scope>
</reference>
<dbReference type="AlphaFoldDB" id="A0A382UMB5"/>